<name>V5WGX0_9SPIO</name>
<dbReference type="Pfam" id="PF08308">
    <property type="entry name" value="PEGA"/>
    <property type="match status" value="2"/>
</dbReference>
<feature type="domain" description="PEGA" evidence="2">
    <location>
        <begin position="46"/>
        <end position="106"/>
    </location>
</feature>
<dbReference type="HOGENOM" id="CLU_1110779_0_0_12"/>
<dbReference type="SUPFAM" id="SSF49464">
    <property type="entry name" value="Carboxypeptidase regulatory domain-like"/>
    <property type="match status" value="1"/>
</dbReference>
<dbReference type="STRING" id="1307761.L21SP2_1679"/>
<dbReference type="AlphaFoldDB" id="V5WGX0"/>
<protein>
    <recommendedName>
        <fullName evidence="2">PEGA domain-containing protein</fullName>
    </recommendedName>
</protein>
<keyword evidence="4" id="KW-1185">Reference proteome</keyword>
<dbReference type="KEGG" id="slr:L21SP2_1679"/>
<dbReference type="PANTHER" id="PTHR36194:SF1">
    <property type="entry name" value="S-LAYER-LIKE PROTEIN"/>
    <property type="match status" value="1"/>
</dbReference>
<organism evidence="3 4">
    <name type="scientific">Salinispira pacifica</name>
    <dbReference type="NCBI Taxonomy" id="1307761"/>
    <lineage>
        <taxon>Bacteria</taxon>
        <taxon>Pseudomonadati</taxon>
        <taxon>Spirochaetota</taxon>
        <taxon>Spirochaetia</taxon>
        <taxon>Spirochaetales</taxon>
        <taxon>Spirochaetaceae</taxon>
        <taxon>Salinispira</taxon>
    </lineage>
</organism>
<sequence length="250" mass="27883">MVNKNFKLIISLTVLMMFMSTAVFAQRGGVLGGSSSNSASKTEQHTLRVNLDPSDADLFINGDRYSSRRIQLDEGRYSVRVTAAGYQDYNAQINLNRDQTLNINLQPIQYSIRINANVPDPVVFVNNTRQNGSRFSLSPGNYVIRVEAPGFQVLTRRINVTGNRVFNVSLVPDTGFVSIDVPDSLRDFRVSIGDVSYNRNQLENIALSPGSYVLRMDIGGLVGTVQFDIASDERLEIEPIMTFQFDSEED</sequence>
<keyword evidence="1" id="KW-0732">Signal</keyword>
<feature type="signal peptide" evidence="1">
    <location>
        <begin position="1"/>
        <end position="25"/>
    </location>
</feature>
<dbReference type="PANTHER" id="PTHR36194">
    <property type="entry name" value="S-LAYER-LIKE PROTEIN"/>
    <property type="match status" value="1"/>
</dbReference>
<evidence type="ECO:0000313" key="4">
    <source>
        <dbReference type="Proteomes" id="UP000018680"/>
    </source>
</evidence>
<evidence type="ECO:0000256" key="1">
    <source>
        <dbReference type="SAM" id="SignalP"/>
    </source>
</evidence>
<feature type="chain" id="PRO_5004741928" description="PEGA domain-containing protein" evidence="1">
    <location>
        <begin position="26"/>
        <end position="250"/>
    </location>
</feature>
<proteinExistence type="predicted"/>
<accession>V5WGX0</accession>
<dbReference type="RefSeq" id="WP_024267981.1">
    <property type="nucleotide sequence ID" value="NC_023035.1"/>
</dbReference>
<dbReference type="InterPro" id="IPR013229">
    <property type="entry name" value="PEGA"/>
</dbReference>
<dbReference type="OrthoDB" id="369550at2"/>
<evidence type="ECO:0000259" key="2">
    <source>
        <dbReference type="Pfam" id="PF08308"/>
    </source>
</evidence>
<feature type="domain" description="PEGA" evidence="2">
    <location>
        <begin position="111"/>
        <end position="170"/>
    </location>
</feature>
<gene>
    <name evidence="3" type="ORF">L21SP2_1679</name>
</gene>
<dbReference type="Proteomes" id="UP000018680">
    <property type="component" value="Chromosome"/>
</dbReference>
<dbReference type="InterPro" id="IPR008969">
    <property type="entry name" value="CarboxyPept-like_regulatory"/>
</dbReference>
<dbReference type="EMBL" id="CP006939">
    <property type="protein sequence ID" value="AHC15062.1"/>
    <property type="molecule type" value="Genomic_DNA"/>
</dbReference>
<reference evidence="3 4" key="1">
    <citation type="journal article" date="2015" name="Stand. Genomic Sci.">
        <title>Complete genome sequence and description of Salinispira pacifica gen. nov., sp. nov., a novel spirochaete isolated form a hypersaline microbial mat.</title>
        <authorList>
            <person name="Ben Hania W."/>
            <person name="Joseph M."/>
            <person name="Schumann P."/>
            <person name="Bunk B."/>
            <person name="Fiebig A."/>
            <person name="Sproer C."/>
            <person name="Klenk H.P."/>
            <person name="Fardeau M.L."/>
            <person name="Spring S."/>
        </authorList>
    </citation>
    <scope>NUCLEOTIDE SEQUENCE [LARGE SCALE GENOMIC DNA]</scope>
    <source>
        <strain evidence="3 4">L21-RPul-D2</strain>
    </source>
</reference>
<evidence type="ECO:0000313" key="3">
    <source>
        <dbReference type="EMBL" id="AHC15062.1"/>
    </source>
</evidence>